<proteinExistence type="predicted"/>
<sequence length="307" mass="37041">MTNYEDISSAEHEWLKYPISRQYQPAIARFIIKNSQMKDDVEYMGSYYIVEQSRYADKFINPKDTDINLDIIYLNINSRFKKPFKRFGKYQAEFSSLLQFAEIRKPPVDKIGVYFFGELHDEHGFIHWNVAFLYPSDKIVFFDSNTNKEYPENEDFFSRRQIVNAFSETYGTDIKLEMFLANKFPQFISESGRLGVDRFCQTWVLLFLDIFCNNFIQEFLTINFEKYQTLVVKAWIISILDRMEEESIIWTDKKLQYFPYCAIVQNRRKYVVKSALDYMEDRRMNSCIEMIIHRFLWQDLGMRRELF</sequence>
<accession>A0A481YQM0</accession>
<protein>
    <submittedName>
        <fullName evidence="1">Uncharacterized protein</fullName>
    </submittedName>
</protein>
<organism evidence="1">
    <name type="scientific">Iridovirus LCIVAC01</name>
    <dbReference type="NCBI Taxonomy" id="2506607"/>
    <lineage>
        <taxon>Viruses</taxon>
        <taxon>Varidnaviria</taxon>
        <taxon>Bamfordvirae</taxon>
        <taxon>Nucleocytoviricota</taxon>
        <taxon>Megaviricetes</taxon>
        <taxon>Pimascovirales</taxon>
        <taxon>Pimascovirales incertae sedis</taxon>
        <taxon>Iridoviridae</taxon>
    </lineage>
</organism>
<evidence type="ECO:0000313" key="1">
    <source>
        <dbReference type="EMBL" id="QBK85207.1"/>
    </source>
</evidence>
<name>A0A481YQM0_9VIRU</name>
<dbReference type="EMBL" id="MK500308">
    <property type="protein sequence ID" value="QBK85207.1"/>
    <property type="molecule type" value="Genomic_DNA"/>
</dbReference>
<reference evidence="1" key="1">
    <citation type="journal article" date="2019" name="MBio">
        <title>Virus Genomes from Deep Sea Sediments Expand the Ocean Megavirome and Support Independent Origins of Viral Gigantism.</title>
        <authorList>
            <person name="Backstrom D."/>
            <person name="Yutin N."/>
            <person name="Jorgensen S.L."/>
            <person name="Dharamshi J."/>
            <person name="Homa F."/>
            <person name="Zaremba-Niedwiedzka K."/>
            <person name="Spang A."/>
            <person name="Wolf Y.I."/>
            <person name="Koonin E.V."/>
            <person name="Ettema T.J."/>
        </authorList>
    </citation>
    <scope>NUCLEOTIDE SEQUENCE</scope>
</reference>
<gene>
    <name evidence="1" type="ORF">LCIVAC01_00160</name>
</gene>